<reference evidence="3" key="1">
    <citation type="journal article" date="2012" name="MBio">
        <title>Comparative genome analysis of Trichophyton rubrum and related dermatophytes reveals candidate genes involved in infection.</title>
        <authorList>
            <person name="Martinez D.A."/>
            <person name="Oliver B.G."/>
            <person name="Graeser Y."/>
            <person name="Goldberg J.M."/>
            <person name="Li W."/>
            <person name="Martinez-Rossi N.M."/>
            <person name="Monod M."/>
            <person name="Shelest E."/>
            <person name="Barton R.C."/>
            <person name="Birch E."/>
            <person name="Brakhage A.A."/>
            <person name="Chen Z."/>
            <person name="Gurr S.J."/>
            <person name="Heiman D."/>
            <person name="Heitman J."/>
            <person name="Kosti I."/>
            <person name="Rossi A."/>
            <person name="Saif S."/>
            <person name="Samalova M."/>
            <person name="Saunders C.W."/>
            <person name="Shea T."/>
            <person name="Summerbell R.C."/>
            <person name="Xu J."/>
            <person name="Young S."/>
            <person name="Zeng Q."/>
            <person name="Birren B.W."/>
            <person name="Cuomo C.A."/>
            <person name="White T.C."/>
        </authorList>
    </citation>
    <scope>NUCLEOTIDE SEQUENCE [LARGE SCALE GENOMIC DNA]</scope>
    <source>
        <strain evidence="3">ATCC MYA-4605 / CBS 113480</strain>
    </source>
</reference>
<protein>
    <submittedName>
        <fullName evidence="2">Uncharacterized protein</fullName>
    </submittedName>
</protein>
<gene>
    <name evidence="2" type="ORF">MCYG_01768</name>
</gene>
<dbReference type="EMBL" id="DS995702">
    <property type="protein sequence ID" value="EEQ28949.1"/>
    <property type="molecule type" value="Genomic_DNA"/>
</dbReference>
<proteinExistence type="predicted"/>
<dbReference type="RefSeq" id="XP_002848834.1">
    <property type="nucleotide sequence ID" value="XM_002848788.1"/>
</dbReference>
<dbReference type="OrthoDB" id="4174266at2759"/>
<dbReference type="AlphaFoldDB" id="C5FHW9"/>
<dbReference type="VEuPathDB" id="FungiDB:MCYG_01768"/>
<feature type="region of interest" description="Disordered" evidence="1">
    <location>
        <begin position="81"/>
        <end position="125"/>
    </location>
</feature>
<dbReference type="GeneID" id="9223091"/>
<dbReference type="Proteomes" id="UP000002035">
    <property type="component" value="Unassembled WGS sequence"/>
</dbReference>
<dbReference type="HOGENOM" id="CLU_1992100_0_0_1"/>
<evidence type="ECO:0000256" key="1">
    <source>
        <dbReference type="SAM" id="MobiDB-lite"/>
    </source>
</evidence>
<evidence type="ECO:0000313" key="3">
    <source>
        <dbReference type="Proteomes" id="UP000002035"/>
    </source>
</evidence>
<sequence length="125" mass="13838">MAELSCELWWSGGWVYPTGSCPDSRYARANGHIKAEIDPVKAPETAENIREYTGRDHLVSKRQVGHLPGGQDIAIDEEPPARFRKNGYPFTTRKTSKRVGGLEARCGPKRPLVAKTSTGTKEERG</sequence>
<organism evidence="2 3">
    <name type="scientific">Arthroderma otae (strain ATCC MYA-4605 / CBS 113480)</name>
    <name type="common">Microsporum canis</name>
    <dbReference type="NCBI Taxonomy" id="554155"/>
    <lineage>
        <taxon>Eukaryota</taxon>
        <taxon>Fungi</taxon>
        <taxon>Dikarya</taxon>
        <taxon>Ascomycota</taxon>
        <taxon>Pezizomycotina</taxon>
        <taxon>Eurotiomycetes</taxon>
        <taxon>Eurotiomycetidae</taxon>
        <taxon>Onygenales</taxon>
        <taxon>Arthrodermataceae</taxon>
        <taxon>Microsporum</taxon>
    </lineage>
</organism>
<accession>C5FHW9</accession>
<name>C5FHW9_ARTOC</name>
<evidence type="ECO:0000313" key="2">
    <source>
        <dbReference type="EMBL" id="EEQ28949.1"/>
    </source>
</evidence>
<keyword evidence="3" id="KW-1185">Reference proteome</keyword>